<reference evidence="1" key="2">
    <citation type="submission" date="2021-04" db="EMBL/GenBank/DDBJ databases">
        <authorList>
            <person name="Gilroy R."/>
        </authorList>
    </citation>
    <scope>NUCLEOTIDE SEQUENCE</scope>
    <source>
        <strain evidence="1">CHK196-3914</strain>
    </source>
</reference>
<organism evidence="1 2">
    <name type="scientific">Candidatus Mediterraneibacter stercoravium</name>
    <dbReference type="NCBI Taxonomy" id="2838685"/>
    <lineage>
        <taxon>Bacteria</taxon>
        <taxon>Bacillati</taxon>
        <taxon>Bacillota</taxon>
        <taxon>Clostridia</taxon>
        <taxon>Lachnospirales</taxon>
        <taxon>Lachnospiraceae</taxon>
        <taxon>Mediterraneibacter</taxon>
    </lineage>
</organism>
<proteinExistence type="predicted"/>
<gene>
    <name evidence="1" type="ORF">H9723_03695</name>
</gene>
<sequence length="77" mass="9043">MRQYQLKETKEINKIICNKCGKEIAVVNGRAAEGVFSVDYRWGYFSEKDGERHSFDLCESCYDDLLRTFRIPAEIEE</sequence>
<dbReference type="EMBL" id="DXAY01000087">
    <property type="protein sequence ID" value="HIZ74333.1"/>
    <property type="molecule type" value="Genomic_DNA"/>
</dbReference>
<accession>A0A9D2K1H8</accession>
<dbReference type="AlphaFoldDB" id="A0A9D2K1H8"/>
<name>A0A9D2K1H8_9FIRM</name>
<evidence type="ECO:0000313" key="1">
    <source>
        <dbReference type="EMBL" id="HIZ74333.1"/>
    </source>
</evidence>
<dbReference type="Proteomes" id="UP000824116">
    <property type="component" value="Unassembled WGS sequence"/>
</dbReference>
<protein>
    <recommendedName>
        <fullName evidence="3">Ribosomal-protein-alanine N-acetyltransferase</fullName>
    </recommendedName>
</protein>
<comment type="caution">
    <text evidence="1">The sequence shown here is derived from an EMBL/GenBank/DDBJ whole genome shotgun (WGS) entry which is preliminary data.</text>
</comment>
<reference evidence="1" key="1">
    <citation type="journal article" date="2021" name="PeerJ">
        <title>Extensive microbial diversity within the chicken gut microbiome revealed by metagenomics and culture.</title>
        <authorList>
            <person name="Gilroy R."/>
            <person name="Ravi A."/>
            <person name="Getino M."/>
            <person name="Pursley I."/>
            <person name="Horton D.L."/>
            <person name="Alikhan N.F."/>
            <person name="Baker D."/>
            <person name="Gharbi K."/>
            <person name="Hall N."/>
            <person name="Watson M."/>
            <person name="Adriaenssens E.M."/>
            <person name="Foster-Nyarko E."/>
            <person name="Jarju S."/>
            <person name="Secka A."/>
            <person name="Antonio M."/>
            <person name="Oren A."/>
            <person name="Chaudhuri R.R."/>
            <person name="La Ragione R."/>
            <person name="Hildebrand F."/>
            <person name="Pallen M.J."/>
        </authorList>
    </citation>
    <scope>NUCLEOTIDE SEQUENCE</scope>
    <source>
        <strain evidence="1">CHK196-3914</strain>
    </source>
</reference>
<evidence type="ECO:0000313" key="2">
    <source>
        <dbReference type="Proteomes" id="UP000824116"/>
    </source>
</evidence>
<evidence type="ECO:0008006" key="3">
    <source>
        <dbReference type="Google" id="ProtNLM"/>
    </source>
</evidence>